<dbReference type="InterPro" id="IPR025559">
    <property type="entry name" value="Eis_dom"/>
</dbReference>
<dbReference type="InterPro" id="IPR051554">
    <property type="entry name" value="Acetyltransferase_Eis"/>
</dbReference>
<evidence type="ECO:0000313" key="3">
    <source>
        <dbReference type="Proteomes" id="UP000838821"/>
    </source>
</evidence>
<name>A0ABN8G9L6_9BACL</name>
<proteinExistence type="predicted"/>
<dbReference type="SUPFAM" id="SSF55729">
    <property type="entry name" value="Acyl-CoA N-acyltransferases (Nat)"/>
    <property type="match status" value="1"/>
</dbReference>
<dbReference type="SUPFAM" id="SSF55718">
    <property type="entry name" value="SCP-like"/>
    <property type="match status" value="1"/>
</dbReference>
<dbReference type="InterPro" id="IPR000182">
    <property type="entry name" value="GNAT_dom"/>
</dbReference>
<dbReference type="Pfam" id="PF13527">
    <property type="entry name" value="Acetyltransf_9"/>
    <property type="match status" value="1"/>
</dbReference>
<keyword evidence="2" id="KW-0808">Transferase</keyword>
<dbReference type="EC" id="2.3.1.-" evidence="2"/>
<dbReference type="PANTHER" id="PTHR37817">
    <property type="entry name" value="N-ACETYLTRANSFERASE EIS"/>
    <property type="match status" value="1"/>
</dbReference>
<dbReference type="EMBL" id="CAKMMW010000003">
    <property type="protein sequence ID" value="CAH1200467.1"/>
    <property type="molecule type" value="Genomic_DNA"/>
</dbReference>
<dbReference type="PROSITE" id="PS51186">
    <property type="entry name" value="GNAT"/>
    <property type="match status" value="1"/>
</dbReference>
<sequence>MDPIRLLEKDDFQDSLALSEFAFQYTVLPEERDEKLAVMASQQTLGYFAQDRLAAKLTILELETWVNGKAFEMGGIAGVATWPEYRRQGMVGQLLSRALQTMKESGQILSFLAPFAFAFYRKYGWEAYSEYMRYEIATHQLPKPEVAEGSTLQRIEAEPAVLNPIYEAYAKRFNGMLVRTEDWWRKRVLGRKKGIVTLYRNAAGEPEGYIIYQVKDKVLTVHELIALTEDANRGLWRLISNHDSMIDKVVCQAPSGDPLPFVLADPRIKQEVVPYFMARIVDAAAFLKGYSFNAVVEGASECKPFYLQLSDGHAEWNNGIFRIQPGYGDGNDVINLSEEQTFAMEGGGDKKEERHIISCDIQTLSALLMGYKRASLLHRIGRLQGDAGEISRWERFIPERTTYLTDFF</sequence>
<evidence type="ECO:0000313" key="2">
    <source>
        <dbReference type="EMBL" id="CAH1200467.1"/>
    </source>
</evidence>
<dbReference type="InterPro" id="IPR036527">
    <property type="entry name" value="SCP2_sterol-bd_dom_sf"/>
</dbReference>
<dbReference type="GO" id="GO:0016746">
    <property type="term" value="F:acyltransferase activity"/>
    <property type="evidence" value="ECO:0007669"/>
    <property type="project" value="UniProtKB-KW"/>
</dbReference>
<dbReference type="RefSeq" id="WP_236286278.1">
    <property type="nucleotide sequence ID" value="NZ_CAKMMW010000003.1"/>
</dbReference>
<accession>A0ABN8G9L6</accession>
<dbReference type="InterPro" id="IPR016181">
    <property type="entry name" value="Acyl_CoA_acyltransferase"/>
</dbReference>
<keyword evidence="3" id="KW-1185">Reference proteome</keyword>
<gene>
    <name evidence="2" type="primary">eis</name>
    <name evidence="2" type="ORF">PAECIP111891_01768</name>
</gene>
<feature type="domain" description="N-acetyltransferase" evidence="1">
    <location>
        <begin position="2"/>
        <end position="142"/>
    </location>
</feature>
<keyword evidence="2" id="KW-0012">Acyltransferase</keyword>
<dbReference type="InterPro" id="IPR041380">
    <property type="entry name" value="Acetyltransf_17"/>
</dbReference>
<dbReference type="Pfam" id="PF13530">
    <property type="entry name" value="SCP2_2"/>
    <property type="match status" value="1"/>
</dbReference>
<dbReference type="PANTHER" id="PTHR37817:SF1">
    <property type="entry name" value="N-ACETYLTRANSFERASE EIS"/>
    <property type="match status" value="1"/>
</dbReference>
<comment type="caution">
    <text evidence="2">The sequence shown here is derived from an EMBL/GenBank/DDBJ whole genome shotgun (WGS) entry which is preliminary data.</text>
</comment>
<protein>
    <submittedName>
        <fullName evidence="2">N-acetyltransferase Eis</fullName>
        <ecNumber evidence="2">2.3.1.-</ecNumber>
    </submittedName>
</protein>
<organism evidence="2 3">
    <name type="scientific">Paenibacillus allorhizoplanae</name>
    <dbReference type="NCBI Taxonomy" id="2905648"/>
    <lineage>
        <taxon>Bacteria</taxon>
        <taxon>Bacillati</taxon>
        <taxon>Bacillota</taxon>
        <taxon>Bacilli</taxon>
        <taxon>Bacillales</taxon>
        <taxon>Paenibacillaceae</taxon>
        <taxon>Paenibacillus</taxon>
    </lineage>
</organism>
<evidence type="ECO:0000259" key="1">
    <source>
        <dbReference type="PROSITE" id="PS51186"/>
    </source>
</evidence>
<dbReference type="Gene3D" id="3.30.1050.10">
    <property type="entry name" value="SCP2 sterol-binding domain"/>
    <property type="match status" value="1"/>
</dbReference>
<dbReference type="Pfam" id="PF17668">
    <property type="entry name" value="Acetyltransf_17"/>
    <property type="match status" value="1"/>
</dbReference>
<reference evidence="2" key="1">
    <citation type="submission" date="2022-01" db="EMBL/GenBank/DDBJ databases">
        <authorList>
            <person name="Criscuolo A."/>
        </authorList>
    </citation>
    <scope>NUCLEOTIDE SEQUENCE</scope>
    <source>
        <strain evidence="2">CIP111891</strain>
    </source>
</reference>
<dbReference type="Proteomes" id="UP000838821">
    <property type="component" value="Unassembled WGS sequence"/>
</dbReference>
<dbReference type="Gene3D" id="3.40.630.30">
    <property type="match status" value="2"/>
</dbReference>